<evidence type="ECO:0000313" key="5">
    <source>
        <dbReference type="Proteomes" id="UP000429958"/>
    </source>
</evidence>
<comment type="caution">
    <text evidence="4">The sequence shown here is derived from an EMBL/GenBank/DDBJ whole genome shotgun (WGS) entry which is preliminary data.</text>
</comment>
<gene>
    <name evidence="4" type="ORF">FYJ39_12810</name>
</gene>
<dbReference type="Pfam" id="PF00480">
    <property type="entry name" value="ROK"/>
    <property type="match status" value="1"/>
</dbReference>
<keyword evidence="3" id="KW-0859">Xylose metabolism</keyword>
<sequence>MYKLVKRKSSNRNKILECIYRNAPISRTSIAKLTGITPATTTLTIAELLDEGIVCELGLEESADPSCAGRRRISLDICPDFLLSLGVEFNQKALSLSVTDMKGKSLYFYSQPHTPALGKRITEAILEQIDAALHSCGITEDRLAGIGIAIPGHINAASSKLASNNNTWDSLDIAKIRSSFSVPVLFENNVRCMALSQYLFHPEITPDSFAFFHVGLGMFCANMMDGHLFLGNSYVSGEIGHTIVNPNGLRCECGKQGCLQTIASEQRFIHNAQKLYKTEPDGILRHLVASPEAITMDTIAAAYSMGDEAVTACVTHGLRYLGISTSNIAILMNPGKIFLHGAIFTYPEIQVELMNIIRQQLSFVESSHVESIEILPCGVQDGSIGGSALAILEGFLEVSYDQG</sequence>
<dbReference type="RefSeq" id="WP_154472878.1">
    <property type="nucleotide sequence ID" value="NZ_DBEWUL010000126.1"/>
</dbReference>
<dbReference type="InterPro" id="IPR043129">
    <property type="entry name" value="ATPase_NBD"/>
</dbReference>
<dbReference type="AlphaFoldDB" id="A0A7X2TD14"/>
<dbReference type="Proteomes" id="UP000429958">
    <property type="component" value="Unassembled WGS sequence"/>
</dbReference>
<comment type="similarity">
    <text evidence="2">Belongs to the ROK (NagC/XylR) family.</text>
</comment>
<dbReference type="InterPro" id="IPR036388">
    <property type="entry name" value="WH-like_DNA-bd_sf"/>
</dbReference>
<dbReference type="Pfam" id="PF13412">
    <property type="entry name" value="HTH_24"/>
    <property type="match status" value="1"/>
</dbReference>
<dbReference type="PANTHER" id="PTHR18964:SF149">
    <property type="entry name" value="BIFUNCTIONAL UDP-N-ACETYLGLUCOSAMINE 2-EPIMERASE_N-ACETYLMANNOSAMINE KINASE"/>
    <property type="match status" value="1"/>
</dbReference>
<dbReference type="SUPFAM" id="SSF53067">
    <property type="entry name" value="Actin-like ATPase domain"/>
    <property type="match status" value="1"/>
</dbReference>
<name>A0A7X2TD14_9CLOT</name>
<proteinExistence type="inferred from homology"/>
<protein>
    <submittedName>
        <fullName evidence="4">ROK family transcriptional regulator</fullName>
    </submittedName>
</protein>
<evidence type="ECO:0000313" key="4">
    <source>
        <dbReference type="EMBL" id="MSS37432.1"/>
    </source>
</evidence>
<evidence type="ECO:0000256" key="3">
    <source>
        <dbReference type="ARBA" id="ARBA00022629"/>
    </source>
</evidence>
<keyword evidence="5" id="KW-1185">Reference proteome</keyword>
<dbReference type="Gene3D" id="1.10.10.10">
    <property type="entry name" value="Winged helix-like DNA-binding domain superfamily/Winged helix DNA-binding domain"/>
    <property type="match status" value="1"/>
</dbReference>
<comment type="function">
    <text evidence="1">Transcriptional repressor of xylose-utilizing enzymes.</text>
</comment>
<dbReference type="EMBL" id="VUMD01000011">
    <property type="protein sequence ID" value="MSS37432.1"/>
    <property type="molecule type" value="Genomic_DNA"/>
</dbReference>
<dbReference type="SUPFAM" id="SSF46785">
    <property type="entry name" value="Winged helix' DNA-binding domain"/>
    <property type="match status" value="1"/>
</dbReference>
<evidence type="ECO:0000256" key="1">
    <source>
        <dbReference type="ARBA" id="ARBA00002486"/>
    </source>
</evidence>
<reference evidence="4 5" key="1">
    <citation type="submission" date="2019-08" db="EMBL/GenBank/DDBJ databases">
        <title>In-depth cultivation of the pig gut microbiome towards novel bacterial diversity and tailored functional studies.</title>
        <authorList>
            <person name="Wylensek D."/>
            <person name="Hitch T.C.A."/>
            <person name="Clavel T."/>
        </authorList>
    </citation>
    <scope>NUCLEOTIDE SEQUENCE [LARGE SCALE GENOMIC DNA]</scope>
    <source>
        <strain evidence="4 5">WCA-389-WT-23D1</strain>
    </source>
</reference>
<keyword evidence="3" id="KW-0119">Carbohydrate metabolism</keyword>
<evidence type="ECO:0000256" key="2">
    <source>
        <dbReference type="ARBA" id="ARBA00006479"/>
    </source>
</evidence>
<dbReference type="PANTHER" id="PTHR18964">
    <property type="entry name" value="ROK (REPRESSOR, ORF, KINASE) FAMILY"/>
    <property type="match status" value="1"/>
</dbReference>
<dbReference type="InterPro" id="IPR000600">
    <property type="entry name" value="ROK"/>
</dbReference>
<dbReference type="Gene3D" id="3.30.420.40">
    <property type="match status" value="2"/>
</dbReference>
<dbReference type="GO" id="GO:0042732">
    <property type="term" value="P:D-xylose metabolic process"/>
    <property type="evidence" value="ECO:0007669"/>
    <property type="project" value="UniProtKB-KW"/>
</dbReference>
<accession>A0A7X2TD14</accession>
<organism evidence="4 5">
    <name type="scientific">Clostridium porci</name>
    <dbReference type="NCBI Taxonomy" id="2605778"/>
    <lineage>
        <taxon>Bacteria</taxon>
        <taxon>Bacillati</taxon>
        <taxon>Bacillota</taxon>
        <taxon>Clostridia</taxon>
        <taxon>Eubacteriales</taxon>
        <taxon>Clostridiaceae</taxon>
        <taxon>Clostridium</taxon>
    </lineage>
</organism>
<dbReference type="InterPro" id="IPR036390">
    <property type="entry name" value="WH_DNA-bd_sf"/>
</dbReference>